<protein>
    <submittedName>
        <fullName evidence="2">VWA domain-containing protein</fullName>
    </submittedName>
</protein>
<reference evidence="2 3" key="1">
    <citation type="submission" date="2022-06" db="EMBL/GenBank/DDBJ databases">
        <title>Actinoplanes abujensis sp. nov., isolated from Nigerian arid soil.</title>
        <authorList>
            <person name="Ding P."/>
        </authorList>
    </citation>
    <scope>NUCLEOTIDE SEQUENCE [LARGE SCALE GENOMIC DNA]</scope>
    <source>
        <strain evidence="3">TRM88002</strain>
    </source>
</reference>
<name>A0ABT0Y9Q0_9ACTN</name>
<proteinExistence type="predicted"/>
<feature type="compositionally biased region" description="Basic and acidic residues" evidence="1">
    <location>
        <begin position="109"/>
        <end position="122"/>
    </location>
</feature>
<dbReference type="Proteomes" id="UP001523216">
    <property type="component" value="Unassembled WGS sequence"/>
</dbReference>
<evidence type="ECO:0000313" key="3">
    <source>
        <dbReference type="Proteomes" id="UP001523216"/>
    </source>
</evidence>
<dbReference type="Gene3D" id="3.40.50.410">
    <property type="entry name" value="von Willebrand factor, type A domain"/>
    <property type="match status" value="1"/>
</dbReference>
<dbReference type="PANTHER" id="PTHR39338">
    <property type="entry name" value="BLL5662 PROTEIN-RELATED"/>
    <property type="match status" value="1"/>
</dbReference>
<dbReference type="PIRSF" id="PIRSF010256">
    <property type="entry name" value="CoxE_vWa"/>
    <property type="match status" value="1"/>
</dbReference>
<keyword evidence="3" id="KW-1185">Reference proteome</keyword>
<dbReference type="CDD" id="cd00198">
    <property type="entry name" value="vWFA"/>
    <property type="match status" value="1"/>
</dbReference>
<dbReference type="PANTHER" id="PTHR39338:SF6">
    <property type="entry name" value="BLL5662 PROTEIN"/>
    <property type="match status" value="1"/>
</dbReference>
<dbReference type="RefSeq" id="WP_251802499.1">
    <property type="nucleotide sequence ID" value="NZ_JAMQOL010000051.1"/>
</dbReference>
<feature type="region of interest" description="Disordered" evidence="1">
    <location>
        <begin position="92"/>
        <end position="129"/>
    </location>
</feature>
<accession>A0ABT0Y9Q0</accession>
<gene>
    <name evidence="2" type="ORF">LXN57_34895</name>
</gene>
<sequence length="383" mass="42370">MTPPEDDRRLVSRVEDHLHAFLRQLHARGIGVPATKRVDFLAAVQVMPPETTGQLYWIGAATLTTREADRPVYDEVFQQFFGMTTGALVLVEPPGQPPENGNEPTGVPGDREAGDTVLEHGGRSGLAAGRFSPEFPVRFAATEAGAREVLRQIRRELPRAVPTIRSRRNRPGGRRQRVDLRATFHESRRTQGEIMRLHWRHRPPRERRVLVLVDVSGSMKQYSANYLRFAHAVVATCARAEVFTFGTRLTRVTSALRTPETDAALAALTPLVLDAEGGTRIGESLRTFLGSARFVTMSRGALVLVLSDGLERGDCTAMVGATRRLSKLAHRLRWWSPLACDPDYRPLTRAMAAVRADLDSLTGVRDLGTALAAVREGLAHVRR</sequence>
<dbReference type="InterPro" id="IPR008912">
    <property type="entry name" value="Uncharacterised_CoxE"/>
</dbReference>
<evidence type="ECO:0000313" key="2">
    <source>
        <dbReference type="EMBL" id="MCM4082769.1"/>
    </source>
</evidence>
<dbReference type="InterPro" id="IPR011195">
    <property type="entry name" value="UCP010256"/>
</dbReference>
<comment type="caution">
    <text evidence="2">The sequence shown here is derived from an EMBL/GenBank/DDBJ whole genome shotgun (WGS) entry which is preliminary data.</text>
</comment>
<dbReference type="Pfam" id="PF05762">
    <property type="entry name" value="VWA_CoxE"/>
    <property type="match status" value="1"/>
</dbReference>
<evidence type="ECO:0000256" key="1">
    <source>
        <dbReference type="SAM" id="MobiDB-lite"/>
    </source>
</evidence>
<dbReference type="EMBL" id="JAMQOL010000051">
    <property type="protein sequence ID" value="MCM4082769.1"/>
    <property type="molecule type" value="Genomic_DNA"/>
</dbReference>
<dbReference type="SUPFAM" id="SSF53300">
    <property type="entry name" value="vWA-like"/>
    <property type="match status" value="1"/>
</dbReference>
<organism evidence="2 3">
    <name type="scientific">Paractinoplanes hotanensis</name>
    <dbReference type="NCBI Taxonomy" id="2906497"/>
    <lineage>
        <taxon>Bacteria</taxon>
        <taxon>Bacillati</taxon>
        <taxon>Actinomycetota</taxon>
        <taxon>Actinomycetes</taxon>
        <taxon>Micromonosporales</taxon>
        <taxon>Micromonosporaceae</taxon>
        <taxon>Paractinoplanes</taxon>
    </lineage>
</organism>
<dbReference type="InterPro" id="IPR036465">
    <property type="entry name" value="vWFA_dom_sf"/>
</dbReference>